<gene>
    <name evidence="2" type="ORF">AQ490_18460</name>
</gene>
<evidence type="ECO:0000313" key="3">
    <source>
        <dbReference type="Proteomes" id="UP000050867"/>
    </source>
</evidence>
<dbReference type="AlphaFoldDB" id="A0A0T6LU68"/>
<dbReference type="eggNOG" id="ENOG5031YDS">
    <property type="taxonomic scope" value="Bacteria"/>
</dbReference>
<accession>A0A0T6LU68</accession>
<evidence type="ECO:0000313" key="2">
    <source>
        <dbReference type="EMBL" id="KRV49694.1"/>
    </source>
</evidence>
<proteinExistence type="predicted"/>
<comment type="caution">
    <text evidence="2">The sequence shown here is derived from an EMBL/GenBank/DDBJ whole genome shotgun (WGS) entry which is preliminary data.</text>
</comment>
<sequence length="61" mass="6465">MPNLPEDIVDRIRALEREVHRLTTYVNSKVGAPPGSVTAVPSSPASEVEQPATDGTGQPEP</sequence>
<keyword evidence="3" id="KW-1185">Reference proteome</keyword>
<dbReference type="STRING" id="76728.AQ490_18460"/>
<reference evidence="2 3" key="1">
    <citation type="submission" date="2015-10" db="EMBL/GenBank/DDBJ databases">
        <title>Draft genome sequence of pyrrolomycin-producing Streptomyces vitaminophilus.</title>
        <authorList>
            <person name="Graham D.E."/>
            <person name="Mahan K.M."/>
            <person name="Klingeman D.M."/>
            <person name="Hettich R.L."/>
            <person name="Parry R.J."/>
        </authorList>
    </citation>
    <scope>NUCLEOTIDE SEQUENCE [LARGE SCALE GENOMIC DNA]</scope>
    <source>
        <strain evidence="2 3">ATCC 31673</strain>
    </source>
</reference>
<evidence type="ECO:0000256" key="1">
    <source>
        <dbReference type="SAM" id="MobiDB-lite"/>
    </source>
</evidence>
<dbReference type="RefSeq" id="WP_018383772.1">
    <property type="nucleotide sequence ID" value="NZ_LLZU01000010.1"/>
</dbReference>
<name>A0A0T6LU68_WENVI</name>
<dbReference type="EMBL" id="LLZU01000010">
    <property type="protein sequence ID" value="KRV49694.1"/>
    <property type="molecule type" value="Genomic_DNA"/>
</dbReference>
<dbReference type="Proteomes" id="UP000050867">
    <property type="component" value="Unassembled WGS sequence"/>
</dbReference>
<organism evidence="2 3">
    <name type="scientific">Wenjunlia vitaminophila</name>
    <name type="common">Streptomyces vitaminophilus</name>
    <dbReference type="NCBI Taxonomy" id="76728"/>
    <lineage>
        <taxon>Bacteria</taxon>
        <taxon>Bacillati</taxon>
        <taxon>Actinomycetota</taxon>
        <taxon>Actinomycetes</taxon>
        <taxon>Kitasatosporales</taxon>
        <taxon>Streptomycetaceae</taxon>
        <taxon>Wenjunlia</taxon>
    </lineage>
</organism>
<dbReference type="OrthoDB" id="4305069at2"/>
<protein>
    <submittedName>
        <fullName evidence="2">Uncharacterized protein</fullName>
    </submittedName>
</protein>
<feature type="region of interest" description="Disordered" evidence="1">
    <location>
        <begin position="26"/>
        <end position="61"/>
    </location>
</feature>